<accession>A0A564Z4F7</accession>
<name>A0A564Z4F7_HYMDI</name>
<sequence length="73" mass="7854">VSLRRGHNSPLPGACSLSFIILQVDPAVQHQIPTFVPGDRIGQTSRLGNRNDIITSLKWTPSVESGIALGSLY</sequence>
<evidence type="ECO:0000313" key="2">
    <source>
        <dbReference type="EMBL" id="VUZ47431.1"/>
    </source>
</evidence>
<reference evidence="3 4" key="1">
    <citation type="submission" date="2019-07" db="EMBL/GenBank/DDBJ databases">
        <authorList>
            <person name="Jastrzebski P J."/>
            <person name="Paukszto L."/>
            <person name="Jastrzebski P J."/>
        </authorList>
    </citation>
    <scope>NUCLEOTIDE SEQUENCE [LARGE SCALE GENOMIC DNA]</scope>
    <source>
        <strain evidence="3 4">WMS-il1</strain>
    </source>
</reference>
<organism evidence="3 4">
    <name type="scientific">Hymenolepis diminuta</name>
    <name type="common">Rat tapeworm</name>
    <dbReference type="NCBI Taxonomy" id="6216"/>
    <lineage>
        <taxon>Eukaryota</taxon>
        <taxon>Metazoa</taxon>
        <taxon>Spiralia</taxon>
        <taxon>Lophotrochozoa</taxon>
        <taxon>Platyhelminthes</taxon>
        <taxon>Cestoda</taxon>
        <taxon>Eucestoda</taxon>
        <taxon>Cyclophyllidea</taxon>
        <taxon>Hymenolepididae</taxon>
        <taxon>Hymenolepis</taxon>
    </lineage>
</organism>
<dbReference type="AlphaFoldDB" id="A0A564Z4F7"/>
<evidence type="ECO:0000313" key="3">
    <source>
        <dbReference type="EMBL" id="VUZ53674.1"/>
    </source>
</evidence>
<feature type="non-terminal residue" evidence="3">
    <location>
        <position position="1"/>
    </location>
</feature>
<evidence type="ECO:0000313" key="4">
    <source>
        <dbReference type="Proteomes" id="UP000321570"/>
    </source>
</evidence>
<proteinExistence type="predicted"/>
<dbReference type="EMBL" id="CABIJS010000235">
    <property type="protein sequence ID" value="VUZ47431.1"/>
    <property type="molecule type" value="Genomic_DNA"/>
</dbReference>
<keyword evidence="4" id="KW-1185">Reference proteome</keyword>
<protein>
    <submittedName>
        <fullName evidence="3">Uncharacterized protein</fullName>
    </submittedName>
</protein>
<dbReference type="EMBL" id="CABIJS010000039">
    <property type="protein sequence ID" value="VUZ40697.1"/>
    <property type="molecule type" value="Genomic_DNA"/>
</dbReference>
<evidence type="ECO:0000313" key="1">
    <source>
        <dbReference type="EMBL" id="VUZ40697.1"/>
    </source>
</evidence>
<gene>
    <name evidence="3" type="ORF">WMSIL1_LOCUS11940</name>
    <name evidence="1" type="ORF">WMSIL1_LOCUS1694</name>
    <name evidence="2" type="ORF">WMSIL1_LOCUS7009</name>
</gene>
<dbReference type="Proteomes" id="UP000321570">
    <property type="component" value="Unassembled WGS sequence"/>
</dbReference>
<dbReference type="EMBL" id="CABIJS010000561">
    <property type="protein sequence ID" value="VUZ53674.1"/>
    <property type="molecule type" value="Genomic_DNA"/>
</dbReference>